<accession>A0A023VW03</accession>
<protein>
    <submittedName>
        <fullName evidence="2">Uncharacterized protein</fullName>
    </submittedName>
</protein>
<evidence type="ECO:0000313" key="2">
    <source>
        <dbReference type="EMBL" id="AHY20340.1"/>
    </source>
</evidence>
<organism evidence="2">
    <name type="scientific">Brassica juncea var. tumida</name>
    <dbReference type="NCBI Taxonomy" id="323352"/>
    <lineage>
        <taxon>Eukaryota</taxon>
        <taxon>Viridiplantae</taxon>
        <taxon>Streptophyta</taxon>
        <taxon>Embryophyta</taxon>
        <taxon>Tracheophyta</taxon>
        <taxon>Spermatophyta</taxon>
        <taxon>Magnoliopsida</taxon>
        <taxon>eudicotyledons</taxon>
        <taxon>Gunneridae</taxon>
        <taxon>Pentapetalae</taxon>
        <taxon>rosids</taxon>
        <taxon>malvids</taxon>
        <taxon>Brassicales</taxon>
        <taxon>Brassicaceae</taxon>
        <taxon>Brassiceae</taxon>
        <taxon>Brassica</taxon>
    </lineage>
</organism>
<reference evidence="2" key="1">
    <citation type="submission" date="2014-02" db="EMBL/GenBank/DDBJ databases">
        <title>The mitochondrial genome of Brassica juncea var tumida Tsen et Lee.</title>
        <authorList>
            <person name="Yang J."/>
            <person name="Liu D."/>
            <person name="Zhang M."/>
        </authorList>
    </citation>
    <scope>NUCLEOTIDE SEQUENCE</scope>
</reference>
<dbReference type="EMBL" id="KJ461445">
    <property type="protein sequence ID" value="AHY20340.1"/>
    <property type="molecule type" value="Genomic_DNA"/>
</dbReference>
<name>A0A023VW03_BRAJU</name>
<proteinExistence type="predicted"/>
<keyword evidence="1" id="KW-0472">Membrane</keyword>
<dbReference type="AlphaFoldDB" id="A0A023VW03"/>
<keyword evidence="1" id="KW-0812">Transmembrane</keyword>
<geneLocation type="mitochondrion" evidence="2"/>
<keyword evidence="1" id="KW-1133">Transmembrane helix</keyword>
<keyword evidence="2" id="KW-0496">Mitochondrion</keyword>
<gene>
    <name evidence="2" type="primary">orf115d</name>
</gene>
<feature type="transmembrane region" description="Helical" evidence="1">
    <location>
        <begin position="12"/>
        <end position="29"/>
    </location>
</feature>
<sequence>MGYNRKTDNIQSSWYFVCLRPLISIAGGLCKKADSYDLPCFTLPSCTGKALLYYCFFFFSFYKMFLNSTDSSYIFVKAIGFTKHYFLGPFSTSFFCRTMLSKDARFQSSFPPRVH</sequence>
<feature type="transmembrane region" description="Helical" evidence="1">
    <location>
        <begin position="41"/>
        <end position="62"/>
    </location>
</feature>
<evidence type="ECO:0000256" key="1">
    <source>
        <dbReference type="SAM" id="Phobius"/>
    </source>
</evidence>